<accession>A0ABW2C2X5</accession>
<name>A0ABW2C2X5_9PSEU</name>
<keyword evidence="1" id="KW-0812">Transmembrane</keyword>
<evidence type="ECO:0000256" key="1">
    <source>
        <dbReference type="SAM" id="Phobius"/>
    </source>
</evidence>
<reference evidence="3" key="1">
    <citation type="journal article" date="2019" name="Int. J. Syst. Evol. Microbiol.">
        <title>The Global Catalogue of Microorganisms (GCM) 10K type strain sequencing project: providing services to taxonomists for standard genome sequencing and annotation.</title>
        <authorList>
            <consortium name="The Broad Institute Genomics Platform"/>
            <consortium name="The Broad Institute Genome Sequencing Center for Infectious Disease"/>
            <person name="Wu L."/>
            <person name="Ma J."/>
        </authorList>
    </citation>
    <scope>NUCLEOTIDE SEQUENCE [LARGE SCALE GENOMIC DNA]</scope>
    <source>
        <strain evidence="3">KCTC 32255</strain>
    </source>
</reference>
<dbReference type="EMBL" id="JBHSXX010000001">
    <property type="protein sequence ID" value="MFC6868710.1"/>
    <property type="molecule type" value="Genomic_DNA"/>
</dbReference>
<organism evidence="2 3">
    <name type="scientific">Haloechinothrix salitolerans</name>
    <dbReference type="NCBI Taxonomy" id="926830"/>
    <lineage>
        <taxon>Bacteria</taxon>
        <taxon>Bacillati</taxon>
        <taxon>Actinomycetota</taxon>
        <taxon>Actinomycetes</taxon>
        <taxon>Pseudonocardiales</taxon>
        <taxon>Pseudonocardiaceae</taxon>
        <taxon>Haloechinothrix</taxon>
    </lineage>
</organism>
<feature type="transmembrane region" description="Helical" evidence="1">
    <location>
        <begin position="107"/>
        <end position="128"/>
    </location>
</feature>
<keyword evidence="1" id="KW-1133">Transmembrane helix</keyword>
<keyword evidence="3" id="KW-1185">Reference proteome</keyword>
<comment type="caution">
    <text evidence="2">The sequence shown here is derived from an EMBL/GenBank/DDBJ whole genome shotgun (WGS) entry which is preliminary data.</text>
</comment>
<protein>
    <submittedName>
        <fullName evidence="2">Uncharacterized protein</fullName>
    </submittedName>
</protein>
<dbReference type="Proteomes" id="UP001596337">
    <property type="component" value="Unassembled WGS sequence"/>
</dbReference>
<evidence type="ECO:0000313" key="2">
    <source>
        <dbReference type="EMBL" id="MFC6868710.1"/>
    </source>
</evidence>
<dbReference type="RefSeq" id="WP_345390722.1">
    <property type="nucleotide sequence ID" value="NZ_BAABLA010000005.1"/>
</dbReference>
<proteinExistence type="predicted"/>
<keyword evidence="1" id="KW-0472">Membrane</keyword>
<evidence type="ECO:0000313" key="3">
    <source>
        <dbReference type="Proteomes" id="UP001596337"/>
    </source>
</evidence>
<sequence length="148" mass="14622">MTTDLTRAARPAAGLWGLARAALGAVALAKPADVARPWVGRVRPPHAGAVLARALGGRDLSLGVGMAAAAASGGDMLPWIIAGGAADAVDTGATLASWRRLPRRGRLLVLVLAGGSTVFAAGLAVVSVQPGVESTDDTGSATGPDSTH</sequence>
<gene>
    <name evidence="2" type="ORF">ACFQGD_16335</name>
</gene>